<dbReference type="Proteomes" id="UP001207468">
    <property type="component" value="Unassembled WGS sequence"/>
</dbReference>
<proteinExistence type="predicted"/>
<dbReference type="EMBL" id="JAGFNK010000009">
    <property type="protein sequence ID" value="KAI9512427.1"/>
    <property type="molecule type" value="Genomic_DNA"/>
</dbReference>
<evidence type="ECO:0000313" key="1">
    <source>
        <dbReference type="EMBL" id="KAI9512427.1"/>
    </source>
</evidence>
<sequence length="452" mass="48928">MSLSDLDHSPSRSRTRTRARSSSRLSNFSATTATSGDNDDPDPAQDPNTLPVVTSFDAYFLQASRPSRTSSNVFSQLVQPLSADEYAVSLSRSYYPLPFPPSSPRLQDRRAAHPLPRYLLELADGFNLLFYGLGSKRAALNDLARASSRNAHVLVVNGFLPSCSARDVLAALARLPGAPQSVEDVARFLFQRQSQSQPENQRREQQRQQQQQQQQQQKRSRRLVLVVHNLDAPALRAPKAHAVLRALAALRGVRIAASVDHINAALQWTSTELLAGRWLWHDLSTLAPYDAELAGADPTSLRGGAAGARSSGEGAAAGMTPRATMATMATMTETAARHVLAAVTQRARKLFVLMGRRQLDALADAAVGGGVDLTTPAEAGEVAIAYDMLFNLARDHFVATNDTALRALLGEFRDHGLIVTVGTGAMGSGESLWIPLRKERLTKLLDGLESPL</sequence>
<protein>
    <submittedName>
        <fullName evidence="1">Origin recognition complex subunit 2-domain-containing protein</fullName>
    </submittedName>
</protein>
<evidence type="ECO:0000313" key="2">
    <source>
        <dbReference type="Proteomes" id="UP001207468"/>
    </source>
</evidence>
<comment type="caution">
    <text evidence="1">The sequence shown here is derived from an EMBL/GenBank/DDBJ whole genome shotgun (WGS) entry which is preliminary data.</text>
</comment>
<accession>A0ACC0UMV1</accession>
<gene>
    <name evidence="1" type="ORF">F5148DRAFT_1273727</name>
</gene>
<reference evidence="1" key="1">
    <citation type="submission" date="2021-03" db="EMBL/GenBank/DDBJ databases">
        <title>Evolutionary priming and transition to the ectomycorrhizal habit in an iconic lineage of mushroom-forming fungi: is preadaptation a requirement?</title>
        <authorList>
            <consortium name="DOE Joint Genome Institute"/>
            <person name="Looney B.P."/>
            <person name="Miyauchi S."/>
            <person name="Morin E."/>
            <person name="Drula E."/>
            <person name="Courty P.E."/>
            <person name="Chicoki N."/>
            <person name="Fauchery L."/>
            <person name="Kohler A."/>
            <person name="Kuo A."/>
            <person name="LaButti K."/>
            <person name="Pangilinan J."/>
            <person name="Lipzen A."/>
            <person name="Riley R."/>
            <person name="Andreopoulos W."/>
            <person name="He G."/>
            <person name="Johnson J."/>
            <person name="Barry K.W."/>
            <person name="Grigoriev I.V."/>
            <person name="Nagy L."/>
            <person name="Hibbett D."/>
            <person name="Henrissat B."/>
            <person name="Matheny P.B."/>
            <person name="Labbe J."/>
            <person name="Martin A.F."/>
        </authorList>
    </citation>
    <scope>NUCLEOTIDE SEQUENCE</scope>
    <source>
        <strain evidence="1">BPL698</strain>
    </source>
</reference>
<name>A0ACC0UMV1_9AGAM</name>
<keyword evidence="2" id="KW-1185">Reference proteome</keyword>
<organism evidence="1 2">
    <name type="scientific">Russula earlei</name>
    <dbReference type="NCBI Taxonomy" id="71964"/>
    <lineage>
        <taxon>Eukaryota</taxon>
        <taxon>Fungi</taxon>
        <taxon>Dikarya</taxon>
        <taxon>Basidiomycota</taxon>
        <taxon>Agaricomycotina</taxon>
        <taxon>Agaricomycetes</taxon>
        <taxon>Russulales</taxon>
        <taxon>Russulaceae</taxon>
        <taxon>Russula</taxon>
    </lineage>
</organism>